<dbReference type="Pfam" id="PF03556">
    <property type="entry name" value="Cullin_binding"/>
    <property type="match status" value="1"/>
</dbReference>
<reference evidence="3" key="2">
    <citation type="submission" date="2021-12" db="EMBL/GenBank/DDBJ databases">
        <title>Resequencing data analysis of finger millet.</title>
        <authorList>
            <person name="Hatakeyama M."/>
            <person name="Aluri S."/>
            <person name="Balachadran M.T."/>
            <person name="Sivarajan S.R."/>
            <person name="Poveda L."/>
            <person name="Shimizu-Inatsugi R."/>
            <person name="Schlapbach R."/>
            <person name="Sreeman S.M."/>
            <person name="Shimizu K.K."/>
        </authorList>
    </citation>
    <scope>NUCLEOTIDE SEQUENCE</scope>
</reference>
<dbReference type="EMBL" id="BQKI01000018">
    <property type="protein sequence ID" value="GJN10926.1"/>
    <property type="molecule type" value="Genomic_DNA"/>
</dbReference>
<evidence type="ECO:0000256" key="1">
    <source>
        <dbReference type="RuleBase" id="RU410713"/>
    </source>
</evidence>
<dbReference type="Gene3D" id="1.10.238.200">
    <property type="entry name" value="Cullin, PONY binding domain"/>
    <property type="match status" value="1"/>
</dbReference>
<evidence type="ECO:0000259" key="2">
    <source>
        <dbReference type="Pfam" id="PF03556"/>
    </source>
</evidence>
<accession>A0AAV5DL85</accession>
<dbReference type="GO" id="GO:0000151">
    <property type="term" value="C:ubiquitin ligase complex"/>
    <property type="evidence" value="ECO:0007669"/>
    <property type="project" value="TreeGrafter"/>
</dbReference>
<comment type="caution">
    <text evidence="3">The sequence shown here is derived from an EMBL/GenBank/DDBJ whole genome shotgun (WGS) entry which is preliminary data.</text>
</comment>
<protein>
    <recommendedName>
        <fullName evidence="1">Defective in cullin neddylation protein</fullName>
    </recommendedName>
</protein>
<dbReference type="Proteomes" id="UP001054889">
    <property type="component" value="Unassembled WGS sequence"/>
</dbReference>
<dbReference type="GO" id="GO:0032182">
    <property type="term" value="F:ubiquitin-like protein binding"/>
    <property type="evidence" value="ECO:0007669"/>
    <property type="project" value="TreeGrafter"/>
</dbReference>
<dbReference type="InterPro" id="IPR005176">
    <property type="entry name" value="PONY_dom"/>
</dbReference>
<sequence length="266" mass="29377">MGSDCFAAAAAACPAAAEAFAKYCGIGSGGTNAKNRQGLIELSQAIDGIEGMRDAIFADIPKLMPFIDLEDVSLFNYFYDFVFFICRENGQKSITIQKAVTAWRIVLNGRFRLLDRWCNFVDVCAWPVLIDDFVEHMHRFAVALNCLVTFTLPQQSDFGVTGLDLLPGSKRKCSTHFNSSEEDVELSDSFTRSVHLTPLKRLKGSSGTRFGVWESQKGTPFSNTSSDYCEDTNLHSSRGCLQNSPCIVEDTLSKGFEGCISMKCSF</sequence>
<dbReference type="GO" id="GO:0045116">
    <property type="term" value="P:protein neddylation"/>
    <property type="evidence" value="ECO:0007669"/>
    <property type="project" value="TreeGrafter"/>
</dbReference>
<dbReference type="PANTHER" id="PTHR12281">
    <property type="entry name" value="RP42 RELATED"/>
    <property type="match status" value="1"/>
</dbReference>
<evidence type="ECO:0000313" key="3">
    <source>
        <dbReference type="EMBL" id="GJN10926.1"/>
    </source>
</evidence>
<name>A0AAV5DL85_ELECO</name>
<reference evidence="3" key="1">
    <citation type="journal article" date="2018" name="DNA Res.">
        <title>Multiple hybrid de novo genome assembly of finger millet, an orphan allotetraploid crop.</title>
        <authorList>
            <person name="Hatakeyama M."/>
            <person name="Aluri S."/>
            <person name="Balachadran M.T."/>
            <person name="Sivarajan S.R."/>
            <person name="Patrignani A."/>
            <person name="Gruter S."/>
            <person name="Poveda L."/>
            <person name="Shimizu-Inatsugi R."/>
            <person name="Baeten J."/>
            <person name="Francoijs K.J."/>
            <person name="Nataraja K.N."/>
            <person name="Reddy Y.A.N."/>
            <person name="Phadnis S."/>
            <person name="Ravikumar R.L."/>
            <person name="Schlapbach R."/>
            <person name="Sreeman S.M."/>
            <person name="Shimizu K.K."/>
        </authorList>
    </citation>
    <scope>NUCLEOTIDE SEQUENCE</scope>
</reference>
<comment type="function">
    <text evidence="1">Neddylation of cullins play an essential role in the regulation of SCF-type complexes activity.</text>
</comment>
<feature type="domain" description="DCUN1" evidence="2">
    <location>
        <begin position="70"/>
        <end position="121"/>
    </location>
</feature>
<dbReference type="PANTHER" id="PTHR12281:SF31">
    <property type="entry name" value="DCN1-LIKE PROTEIN 3"/>
    <property type="match status" value="1"/>
</dbReference>
<keyword evidence="4" id="KW-1185">Reference proteome</keyword>
<dbReference type="InterPro" id="IPR014764">
    <property type="entry name" value="DCN-prot"/>
</dbReference>
<evidence type="ECO:0000313" key="4">
    <source>
        <dbReference type="Proteomes" id="UP001054889"/>
    </source>
</evidence>
<dbReference type="GO" id="GO:0031624">
    <property type="term" value="F:ubiquitin conjugating enzyme binding"/>
    <property type="evidence" value="ECO:0007669"/>
    <property type="project" value="TreeGrafter"/>
</dbReference>
<proteinExistence type="predicted"/>
<dbReference type="InterPro" id="IPR042460">
    <property type="entry name" value="DCN1-like_PONY"/>
</dbReference>
<dbReference type="AlphaFoldDB" id="A0AAV5DL85"/>
<organism evidence="3 4">
    <name type="scientific">Eleusine coracana subsp. coracana</name>
    <dbReference type="NCBI Taxonomy" id="191504"/>
    <lineage>
        <taxon>Eukaryota</taxon>
        <taxon>Viridiplantae</taxon>
        <taxon>Streptophyta</taxon>
        <taxon>Embryophyta</taxon>
        <taxon>Tracheophyta</taxon>
        <taxon>Spermatophyta</taxon>
        <taxon>Magnoliopsida</taxon>
        <taxon>Liliopsida</taxon>
        <taxon>Poales</taxon>
        <taxon>Poaceae</taxon>
        <taxon>PACMAD clade</taxon>
        <taxon>Chloridoideae</taxon>
        <taxon>Cynodonteae</taxon>
        <taxon>Eleusininae</taxon>
        <taxon>Eleusine</taxon>
    </lineage>
</organism>
<gene>
    <name evidence="3" type="primary">ga29074</name>
    <name evidence="3" type="ORF">PR202_ga29074</name>
</gene>
<dbReference type="GO" id="GO:0097602">
    <property type="term" value="F:cullin family protein binding"/>
    <property type="evidence" value="ECO:0007669"/>
    <property type="project" value="TreeGrafter"/>
</dbReference>